<sequence>MNGITFNGKHSYNDFGLVLEEKKINPPAKTKILDTVPYMNSQYDFSTVGTNGEQVYGTRIITVKLALLCYSMEQLYIVYSQVLEWLVDVGQSQLIFDFMPDFYFLAEVQEAPSWDEFVDNGELSINFVCEPFKYSTSYMGDDLWDDINFLTDYMQDTNEFNISGSTTITMYNNGRLKAPVINCSSAMTVTFNNQTYNLVQGDNKLWGLKLRNGKNDLVFSGNGTVKILFRWEML</sequence>
<name>A0ABW8TG63_9CLOT</name>
<evidence type="ECO:0000259" key="1">
    <source>
        <dbReference type="Pfam" id="PF05709"/>
    </source>
</evidence>
<comment type="caution">
    <text evidence="2">The sequence shown here is derived from an EMBL/GenBank/DDBJ whole genome shotgun (WGS) entry which is preliminary data.</text>
</comment>
<proteinExistence type="predicted"/>
<dbReference type="InterPro" id="IPR006520">
    <property type="entry name" value="Dit_BPSPP_N"/>
</dbReference>
<keyword evidence="3" id="KW-1185">Reference proteome</keyword>
<organism evidence="2 3">
    <name type="scientific">Clostridium neuense</name>
    <dbReference type="NCBI Taxonomy" id="1728934"/>
    <lineage>
        <taxon>Bacteria</taxon>
        <taxon>Bacillati</taxon>
        <taxon>Bacillota</taxon>
        <taxon>Clostridia</taxon>
        <taxon>Eubacteriales</taxon>
        <taxon>Clostridiaceae</taxon>
        <taxon>Clostridium</taxon>
    </lineage>
</organism>
<reference evidence="2 3" key="1">
    <citation type="submission" date="2024-11" db="EMBL/GenBank/DDBJ databases">
        <authorList>
            <person name="Heng Y.C."/>
            <person name="Lim A.C.H."/>
            <person name="Lee J.K.Y."/>
            <person name="Kittelmann S."/>
        </authorList>
    </citation>
    <scope>NUCLEOTIDE SEQUENCE [LARGE SCALE GENOMIC DNA]</scope>
    <source>
        <strain evidence="2 3">WILCCON 0114</strain>
    </source>
</reference>
<dbReference type="Pfam" id="PF05709">
    <property type="entry name" value="Sipho_tail"/>
    <property type="match status" value="1"/>
</dbReference>
<dbReference type="NCBIfam" id="TIGR01633">
    <property type="entry name" value="phi3626_gp14_N"/>
    <property type="match status" value="1"/>
</dbReference>
<dbReference type="RefSeq" id="WP_406788068.1">
    <property type="nucleotide sequence ID" value="NZ_JBJIAA010000010.1"/>
</dbReference>
<accession>A0ABW8TG63</accession>
<gene>
    <name evidence="2" type="ORF">ACJDT4_13400</name>
</gene>
<feature type="domain" description="Siphovirus-type tail component RIFT-related" evidence="1">
    <location>
        <begin position="29"/>
        <end position="129"/>
    </location>
</feature>
<evidence type="ECO:0000313" key="3">
    <source>
        <dbReference type="Proteomes" id="UP001623592"/>
    </source>
</evidence>
<protein>
    <submittedName>
        <fullName evidence="2">Distal tail protein Dit</fullName>
    </submittedName>
</protein>
<evidence type="ECO:0000313" key="2">
    <source>
        <dbReference type="EMBL" id="MFL0251413.1"/>
    </source>
</evidence>
<dbReference type="EMBL" id="JBJIAA010000010">
    <property type="protein sequence ID" value="MFL0251413.1"/>
    <property type="molecule type" value="Genomic_DNA"/>
</dbReference>
<dbReference type="Proteomes" id="UP001623592">
    <property type="component" value="Unassembled WGS sequence"/>
</dbReference>
<dbReference type="InterPro" id="IPR008841">
    <property type="entry name" value="Siphovirus-type_tail_N"/>
</dbReference>
<dbReference type="Gene3D" id="2.40.30.200">
    <property type="match status" value="1"/>
</dbReference>